<organism evidence="1">
    <name type="scientific">Mycolicibacterium smegmatis</name>
    <name type="common">Mycobacterium smegmatis</name>
    <dbReference type="NCBI Taxonomy" id="1772"/>
    <lineage>
        <taxon>Bacteria</taxon>
        <taxon>Bacillati</taxon>
        <taxon>Actinomycetota</taxon>
        <taxon>Actinomycetes</taxon>
        <taxon>Mycobacteriales</taxon>
        <taxon>Mycobacteriaceae</taxon>
        <taxon>Mycolicibacterium</taxon>
    </lineage>
</organism>
<protein>
    <submittedName>
        <fullName evidence="1">Uncharacterized protein</fullName>
    </submittedName>
</protein>
<dbReference type="KEGG" id="msh:LI98_23385"/>
<accession>A0A653FBA6</accession>
<dbReference type="KEGG" id="msn:LI99_23380"/>
<name>A0A653FBA6_MYCSM</name>
<sequence>MVAHTVAHLSQSLPAPAANLTRAHGNIDVLNARGLRQLAGVDTARLVELMRATGEPAGVAALSQG</sequence>
<evidence type="ECO:0000313" key="1">
    <source>
        <dbReference type="EMBL" id="VTP06998.1"/>
    </source>
</evidence>
<proteinExistence type="predicted"/>
<gene>
    <name evidence="1" type="ORF">BIN_B_01313</name>
</gene>
<reference evidence="1" key="1">
    <citation type="submission" date="2019-05" db="EMBL/GenBank/DDBJ databases">
        <authorList>
            <person name="Naeem R."/>
            <person name="Antony C."/>
            <person name="Guan Q."/>
        </authorList>
    </citation>
    <scope>NUCLEOTIDE SEQUENCE</scope>
    <source>
        <strain evidence="1">1</strain>
    </source>
</reference>
<dbReference type="EMBL" id="LR589631">
    <property type="protein sequence ID" value="VTP06998.1"/>
    <property type="molecule type" value="Genomic_DNA"/>
</dbReference>
<dbReference type="AlphaFoldDB" id="A0A653FBA6"/>